<comment type="caution">
    <text evidence="2">The sequence shown here is derived from an EMBL/GenBank/DDBJ whole genome shotgun (WGS) entry which is preliminary data.</text>
</comment>
<name>M0M2C7_9EURY</name>
<protein>
    <submittedName>
        <fullName evidence="2">Uncharacterized protein</fullName>
    </submittedName>
</protein>
<organism evidence="2 3">
    <name type="scientific">Halobiforma nitratireducens JCM 10879</name>
    <dbReference type="NCBI Taxonomy" id="1227454"/>
    <lineage>
        <taxon>Archaea</taxon>
        <taxon>Methanobacteriati</taxon>
        <taxon>Methanobacteriota</taxon>
        <taxon>Stenosarchaea group</taxon>
        <taxon>Halobacteria</taxon>
        <taxon>Halobacteriales</taxon>
        <taxon>Natrialbaceae</taxon>
        <taxon>Halobiforma</taxon>
    </lineage>
</organism>
<evidence type="ECO:0000313" key="3">
    <source>
        <dbReference type="Proteomes" id="UP000011607"/>
    </source>
</evidence>
<gene>
    <name evidence="2" type="ORF">C446_10005</name>
</gene>
<dbReference type="EMBL" id="AOMA01000096">
    <property type="protein sequence ID" value="EMA38540.1"/>
    <property type="molecule type" value="Genomic_DNA"/>
</dbReference>
<accession>M0M2C7</accession>
<evidence type="ECO:0000313" key="2">
    <source>
        <dbReference type="EMBL" id="EMA38540.1"/>
    </source>
</evidence>
<dbReference type="Proteomes" id="UP000011607">
    <property type="component" value="Unassembled WGS sequence"/>
</dbReference>
<reference evidence="2 3" key="1">
    <citation type="journal article" date="2014" name="PLoS Genet.">
        <title>Phylogenetically driven sequencing of extremely halophilic archaea reveals strategies for static and dynamic osmo-response.</title>
        <authorList>
            <person name="Becker E.A."/>
            <person name="Seitzer P.M."/>
            <person name="Tritt A."/>
            <person name="Larsen D."/>
            <person name="Krusor M."/>
            <person name="Yao A.I."/>
            <person name="Wu D."/>
            <person name="Madern D."/>
            <person name="Eisen J.A."/>
            <person name="Darling A.E."/>
            <person name="Facciotti M.T."/>
        </authorList>
    </citation>
    <scope>NUCLEOTIDE SEQUENCE [LARGE SCALE GENOMIC DNA]</scope>
    <source>
        <strain evidence="2 3">JCM 10879</strain>
    </source>
</reference>
<keyword evidence="3" id="KW-1185">Reference proteome</keyword>
<dbReference type="AlphaFoldDB" id="M0M2C7"/>
<sequence length="73" mass="7788">MTVTVTGTVSIVRTVSFYRSVLDELPDSLSIVRERVARAIGVRPTDRLSRADCPSRPARPQGVVGTASTSGSK</sequence>
<evidence type="ECO:0000256" key="1">
    <source>
        <dbReference type="SAM" id="MobiDB-lite"/>
    </source>
</evidence>
<feature type="region of interest" description="Disordered" evidence="1">
    <location>
        <begin position="47"/>
        <end position="73"/>
    </location>
</feature>
<proteinExistence type="predicted"/>